<dbReference type="PANTHER" id="PTHR46033">
    <property type="entry name" value="PROTEIN MAIN-LIKE 2"/>
    <property type="match status" value="1"/>
</dbReference>
<dbReference type="Proteomes" id="UP000701853">
    <property type="component" value="Chromosome 1"/>
</dbReference>
<organism evidence="2 3">
    <name type="scientific">Gossypium anomalum</name>
    <dbReference type="NCBI Taxonomy" id="47600"/>
    <lineage>
        <taxon>Eukaryota</taxon>
        <taxon>Viridiplantae</taxon>
        <taxon>Streptophyta</taxon>
        <taxon>Embryophyta</taxon>
        <taxon>Tracheophyta</taxon>
        <taxon>Spermatophyta</taxon>
        <taxon>Magnoliopsida</taxon>
        <taxon>eudicotyledons</taxon>
        <taxon>Gunneridae</taxon>
        <taxon>Pentapetalae</taxon>
        <taxon>rosids</taxon>
        <taxon>malvids</taxon>
        <taxon>Malvales</taxon>
        <taxon>Malvaceae</taxon>
        <taxon>Malvoideae</taxon>
        <taxon>Gossypium</taxon>
    </lineage>
</organism>
<protein>
    <recommendedName>
        <fullName evidence="1">Aminotransferase-like plant mobile domain-containing protein</fullName>
    </recommendedName>
</protein>
<dbReference type="OrthoDB" id="984736at2759"/>
<gene>
    <name evidence="2" type="ORF">CXB51_001829</name>
</gene>
<dbReference type="InterPro" id="IPR019557">
    <property type="entry name" value="AminoTfrase-like_pln_mobile"/>
</dbReference>
<evidence type="ECO:0000313" key="3">
    <source>
        <dbReference type="Proteomes" id="UP000701853"/>
    </source>
</evidence>
<feature type="domain" description="Aminotransferase-like plant mobile" evidence="1">
    <location>
        <begin position="128"/>
        <end position="190"/>
    </location>
</feature>
<evidence type="ECO:0000313" key="2">
    <source>
        <dbReference type="EMBL" id="KAG8503892.1"/>
    </source>
</evidence>
<accession>A0A8J5ZPP3</accession>
<sequence>MPVNRTPGERFCHLQLGLPVDESALTGSIQSVDWGAICYNLLGTILDNIYRGRIEMGWLRDTFPELGNDSTEVKRIRYARTYIIEMIREGRHQIKSKSEVAYHYYNHGLGSLSIFTSSSEPPIYIPTHNEFQWTPYEDPIIRAVISEEFFQNPNIWHVKVPLVNYASVEMHQTDRVLQQFEFQQLIPEEPEVLDEKHKINLW</sequence>
<dbReference type="PANTHER" id="PTHR46033:SF8">
    <property type="entry name" value="PROTEIN MAINTENANCE OF MERISTEMS-LIKE"/>
    <property type="match status" value="1"/>
</dbReference>
<proteinExistence type="predicted"/>
<keyword evidence="3" id="KW-1185">Reference proteome</keyword>
<dbReference type="AlphaFoldDB" id="A0A8J5ZPP3"/>
<reference evidence="2 3" key="1">
    <citation type="journal article" date="2021" name="bioRxiv">
        <title>The Gossypium anomalum genome as a resource for cotton improvement and evolutionary analysis of hybrid incompatibility.</title>
        <authorList>
            <person name="Grover C.E."/>
            <person name="Yuan D."/>
            <person name="Arick M.A."/>
            <person name="Miller E.R."/>
            <person name="Hu G."/>
            <person name="Peterson D.G."/>
            <person name="Wendel J.F."/>
            <person name="Udall J.A."/>
        </authorList>
    </citation>
    <scope>NUCLEOTIDE SEQUENCE [LARGE SCALE GENOMIC DNA]</scope>
    <source>
        <strain evidence="2">JFW-Udall</strain>
        <tissue evidence="2">Leaf</tissue>
    </source>
</reference>
<name>A0A8J5ZPP3_9ROSI</name>
<dbReference type="EMBL" id="JAHUZN010000001">
    <property type="protein sequence ID" value="KAG8503892.1"/>
    <property type="molecule type" value="Genomic_DNA"/>
</dbReference>
<dbReference type="Pfam" id="PF10536">
    <property type="entry name" value="PMD"/>
    <property type="match status" value="1"/>
</dbReference>
<comment type="caution">
    <text evidence="2">The sequence shown here is derived from an EMBL/GenBank/DDBJ whole genome shotgun (WGS) entry which is preliminary data.</text>
</comment>
<dbReference type="GO" id="GO:0010073">
    <property type="term" value="P:meristem maintenance"/>
    <property type="evidence" value="ECO:0007669"/>
    <property type="project" value="InterPro"/>
</dbReference>
<evidence type="ECO:0000259" key="1">
    <source>
        <dbReference type="Pfam" id="PF10536"/>
    </source>
</evidence>
<dbReference type="InterPro" id="IPR044824">
    <property type="entry name" value="MAIN-like"/>
</dbReference>